<dbReference type="Gene3D" id="1.20.1720.10">
    <property type="entry name" value="Multidrug resistance protein D"/>
    <property type="match status" value="1"/>
</dbReference>
<evidence type="ECO:0000256" key="1">
    <source>
        <dbReference type="ARBA" id="ARBA00004651"/>
    </source>
</evidence>
<evidence type="ECO:0000256" key="3">
    <source>
        <dbReference type="ARBA" id="ARBA00022475"/>
    </source>
</evidence>
<feature type="domain" description="Major facilitator superfamily (MFS) profile" evidence="8">
    <location>
        <begin position="16"/>
        <end position="475"/>
    </location>
</feature>
<keyword evidence="4 7" id="KW-0812">Transmembrane</keyword>
<dbReference type="InterPro" id="IPR036259">
    <property type="entry name" value="MFS_trans_sf"/>
</dbReference>
<dbReference type="CDD" id="cd17321">
    <property type="entry name" value="MFS_MMR_MDR_like"/>
    <property type="match status" value="1"/>
</dbReference>
<feature type="transmembrane region" description="Helical" evidence="7">
    <location>
        <begin position="228"/>
        <end position="250"/>
    </location>
</feature>
<dbReference type="Proteomes" id="UP000321805">
    <property type="component" value="Chromosome"/>
</dbReference>
<keyword evidence="2" id="KW-0813">Transport</keyword>
<dbReference type="NCBIfam" id="TIGR00711">
    <property type="entry name" value="efflux_EmrB"/>
    <property type="match status" value="1"/>
</dbReference>
<evidence type="ECO:0000256" key="4">
    <source>
        <dbReference type="ARBA" id="ARBA00022692"/>
    </source>
</evidence>
<feature type="transmembrane region" description="Helical" evidence="7">
    <location>
        <begin position="83"/>
        <end position="109"/>
    </location>
</feature>
<dbReference type="InterPro" id="IPR020846">
    <property type="entry name" value="MFS_dom"/>
</dbReference>
<keyword evidence="6 7" id="KW-0472">Membrane</keyword>
<dbReference type="PANTHER" id="PTHR42718">
    <property type="entry name" value="MAJOR FACILITATOR SUPERFAMILY MULTIDRUG TRANSPORTER MFSC"/>
    <property type="match status" value="1"/>
</dbReference>
<dbReference type="InterPro" id="IPR011701">
    <property type="entry name" value="MFS"/>
</dbReference>
<feature type="transmembrane region" description="Helical" evidence="7">
    <location>
        <begin position="307"/>
        <end position="324"/>
    </location>
</feature>
<evidence type="ECO:0000256" key="2">
    <source>
        <dbReference type="ARBA" id="ARBA00022448"/>
    </source>
</evidence>
<keyword evidence="3" id="KW-1003">Cell membrane</keyword>
<feature type="transmembrane region" description="Helical" evidence="7">
    <location>
        <begin position="366"/>
        <end position="390"/>
    </location>
</feature>
<feature type="transmembrane region" description="Helical" evidence="7">
    <location>
        <begin position="141"/>
        <end position="161"/>
    </location>
</feature>
<feature type="transmembrane region" description="Helical" evidence="7">
    <location>
        <begin position="115"/>
        <end position="134"/>
    </location>
</feature>
<feature type="transmembrane region" description="Helical" evidence="7">
    <location>
        <begin position="271"/>
        <end position="295"/>
    </location>
</feature>
<evidence type="ECO:0000256" key="6">
    <source>
        <dbReference type="ARBA" id="ARBA00023136"/>
    </source>
</evidence>
<protein>
    <submittedName>
        <fullName evidence="9">MFS transporter</fullName>
    </submittedName>
</protein>
<dbReference type="EMBL" id="CP042430">
    <property type="protein sequence ID" value="QEC49757.1"/>
    <property type="molecule type" value="Genomic_DNA"/>
</dbReference>
<dbReference type="PANTHER" id="PTHR42718:SF46">
    <property type="entry name" value="BLR6921 PROTEIN"/>
    <property type="match status" value="1"/>
</dbReference>
<dbReference type="AlphaFoldDB" id="A0A5B8U9S2"/>
<dbReference type="InterPro" id="IPR004638">
    <property type="entry name" value="EmrB-like"/>
</dbReference>
<accession>A0A5B8U9S2</accession>
<feature type="transmembrane region" description="Helical" evidence="7">
    <location>
        <begin position="410"/>
        <end position="431"/>
    </location>
</feature>
<dbReference type="PROSITE" id="PS50850">
    <property type="entry name" value="MFS"/>
    <property type="match status" value="1"/>
</dbReference>
<feature type="transmembrane region" description="Helical" evidence="7">
    <location>
        <begin position="204"/>
        <end position="222"/>
    </location>
</feature>
<feature type="transmembrane region" description="Helical" evidence="7">
    <location>
        <begin position="54"/>
        <end position="71"/>
    </location>
</feature>
<dbReference type="RefSeq" id="WP_146922122.1">
    <property type="nucleotide sequence ID" value="NZ_CP042430.1"/>
</dbReference>
<dbReference type="GO" id="GO:0005886">
    <property type="term" value="C:plasma membrane"/>
    <property type="evidence" value="ECO:0007669"/>
    <property type="project" value="UniProtKB-SubCell"/>
</dbReference>
<evidence type="ECO:0000313" key="9">
    <source>
        <dbReference type="EMBL" id="QEC49757.1"/>
    </source>
</evidence>
<dbReference type="KEGG" id="bsol:FSW04_20740"/>
<evidence type="ECO:0000256" key="5">
    <source>
        <dbReference type="ARBA" id="ARBA00022989"/>
    </source>
</evidence>
<evidence type="ECO:0000256" key="7">
    <source>
        <dbReference type="SAM" id="Phobius"/>
    </source>
</evidence>
<feature type="transmembrane region" description="Helical" evidence="7">
    <location>
        <begin position="336"/>
        <end position="354"/>
    </location>
</feature>
<feature type="transmembrane region" description="Helical" evidence="7">
    <location>
        <begin position="14"/>
        <end position="34"/>
    </location>
</feature>
<evidence type="ECO:0000313" key="10">
    <source>
        <dbReference type="Proteomes" id="UP000321805"/>
    </source>
</evidence>
<dbReference type="GO" id="GO:0022857">
    <property type="term" value="F:transmembrane transporter activity"/>
    <property type="evidence" value="ECO:0007669"/>
    <property type="project" value="InterPro"/>
</dbReference>
<dbReference type="OrthoDB" id="4080117at2"/>
<organism evidence="9 10">
    <name type="scientific">Baekduia soli</name>
    <dbReference type="NCBI Taxonomy" id="496014"/>
    <lineage>
        <taxon>Bacteria</taxon>
        <taxon>Bacillati</taxon>
        <taxon>Actinomycetota</taxon>
        <taxon>Thermoleophilia</taxon>
        <taxon>Solirubrobacterales</taxon>
        <taxon>Baekduiaceae</taxon>
        <taxon>Baekduia</taxon>
    </lineage>
</organism>
<name>A0A5B8U9S2_9ACTN</name>
<keyword evidence="10" id="KW-1185">Reference proteome</keyword>
<keyword evidence="5 7" id="KW-1133">Transmembrane helix</keyword>
<sequence>MPDARTPAAEPNRWAVLALIGVAQLMVVLDATIVNIALPSAQRDLGFSTGNRQWIVTAYALAFGSLLLVGGKIGDLFGRKWTFVGGLIGFSAASFLGGLAPSFGVLVAARALQGAFGALLAPSALSLLTVTFAGSSERAKAFGIFAAVATAGASVGLLLGGVLTDALSWRWCLYVNLLIAVPAAFFALRLIVNEAQPQRPRIDLVGVVLACAGLFAIVFGFSKAETDSWQATATVISLAAGVVLLVAFVLSQQRVDQPLLPLHIVWNRARGGAYASIAIAGSAIFVVFLFLTFFMQQNLGYSPLRTGVAFLPMTGLIFIVAPTVQTKVLPRLGVRPIILTGMALGAIAMLAFFAQLTPSSSYVSHVLPGLLIIGVGMPCIFAPSFATATLNVDRYEAGVASAMVNTCQQVGGAVGTAVFSTIFANAASSYASSHAGTPGLAAAAEVHGYTTAFYAATVLFVIGFLVALLVLPRRIRPQQQMAAEPAADLA</sequence>
<dbReference type="Pfam" id="PF07690">
    <property type="entry name" value="MFS_1"/>
    <property type="match status" value="1"/>
</dbReference>
<dbReference type="SUPFAM" id="SSF103473">
    <property type="entry name" value="MFS general substrate transporter"/>
    <property type="match status" value="1"/>
</dbReference>
<feature type="transmembrane region" description="Helical" evidence="7">
    <location>
        <begin position="451"/>
        <end position="471"/>
    </location>
</feature>
<proteinExistence type="predicted"/>
<evidence type="ECO:0000259" key="8">
    <source>
        <dbReference type="PROSITE" id="PS50850"/>
    </source>
</evidence>
<feature type="transmembrane region" description="Helical" evidence="7">
    <location>
        <begin position="173"/>
        <end position="192"/>
    </location>
</feature>
<dbReference type="Gene3D" id="1.20.1250.20">
    <property type="entry name" value="MFS general substrate transporter like domains"/>
    <property type="match status" value="1"/>
</dbReference>
<gene>
    <name evidence="9" type="ORF">FSW04_20740</name>
</gene>
<reference evidence="9 10" key="1">
    <citation type="journal article" date="2018" name="J. Microbiol.">
        <title>Baekduia soli gen. nov., sp. nov., a novel bacterium isolated from the soil of Baekdu Mountain and proposal of a novel family name, Baekduiaceae fam. nov.</title>
        <authorList>
            <person name="An D.S."/>
            <person name="Siddiqi M.Z."/>
            <person name="Kim K.H."/>
            <person name="Yu H.S."/>
            <person name="Im W.T."/>
        </authorList>
    </citation>
    <scope>NUCLEOTIDE SEQUENCE [LARGE SCALE GENOMIC DNA]</scope>
    <source>
        <strain evidence="9 10">BR7-21</strain>
    </source>
</reference>
<comment type="subcellular location">
    <subcellularLocation>
        <location evidence="1">Cell membrane</location>
        <topology evidence="1">Multi-pass membrane protein</topology>
    </subcellularLocation>
</comment>